<evidence type="ECO:0000313" key="2">
    <source>
        <dbReference type="EMBL" id="MFC3074911.1"/>
    </source>
</evidence>
<comment type="caution">
    <text evidence="2">The sequence shown here is derived from an EMBL/GenBank/DDBJ whole genome shotgun (WGS) entry which is preliminary data.</text>
</comment>
<reference evidence="3" key="1">
    <citation type="journal article" date="2019" name="Int. J. Syst. Evol. Microbiol.">
        <title>The Global Catalogue of Microorganisms (GCM) 10K type strain sequencing project: providing services to taxonomists for standard genome sequencing and annotation.</title>
        <authorList>
            <consortium name="The Broad Institute Genomics Platform"/>
            <consortium name="The Broad Institute Genome Sequencing Center for Infectious Disease"/>
            <person name="Wu L."/>
            <person name="Ma J."/>
        </authorList>
    </citation>
    <scope>NUCLEOTIDE SEQUENCE [LARGE SCALE GENOMIC DNA]</scope>
    <source>
        <strain evidence="3">KCTC 52677</strain>
    </source>
</reference>
<feature type="compositionally biased region" description="Acidic residues" evidence="1">
    <location>
        <begin position="52"/>
        <end position="68"/>
    </location>
</feature>
<organism evidence="2 3">
    <name type="scientific">Shinella pollutisoli</name>
    <dbReference type="NCBI Taxonomy" id="2250594"/>
    <lineage>
        <taxon>Bacteria</taxon>
        <taxon>Pseudomonadati</taxon>
        <taxon>Pseudomonadota</taxon>
        <taxon>Alphaproteobacteria</taxon>
        <taxon>Hyphomicrobiales</taxon>
        <taxon>Rhizobiaceae</taxon>
        <taxon>Shinella</taxon>
    </lineage>
</organism>
<dbReference type="Proteomes" id="UP001595377">
    <property type="component" value="Unassembled WGS sequence"/>
</dbReference>
<accession>A0ABV7DIY0</accession>
<keyword evidence="3" id="KW-1185">Reference proteome</keyword>
<protein>
    <submittedName>
        <fullName evidence="2">Uncharacterized protein</fullName>
    </submittedName>
</protein>
<dbReference type="RefSeq" id="WP_257315575.1">
    <property type="nucleotide sequence ID" value="NZ_JANFDG010000013.1"/>
</dbReference>
<evidence type="ECO:0000313" key="3">
    <source>
        <dbReference type="Proteomes" id="UP001595377"/>
    </source>
</evidence>
<dbReference type="EMBL" id="JBHRSP010000029">
    <property type="protein sequence ID" value="MFC3074911.1"/>
    <property type="molecule type" value="Genomic_DNA"/>
</dbReference>
<name>A0ABV7DIY0_9HYPH</name>
<evidence type="ECO:0000256" key="1">
    <source>
        <dbReference type="SAM" id="MobiDB-lite"/>
    </source>
</evidence>
<sequence>MKPIECLLGAVAITVGSETYHFERDEHGRFVTEVENLVHRSCLLSVAHYREVEEEPPVPSSETEDDDTHDEHDGDTPDADTPDGTRAQQRGRGRRKR</sequence>
<proteinExistence type="predicted"/>
<feature type="region of interest" description="Disordered" evidence="1">
    <location>
        <begin position="50"/>
        <end position="97"/>
    </location>
</feature>
<gene>
    <name evidence="2" type="ORF">ACFOHH_17510</name>
</gene>